<feature type="non-terminal residue" evidence="1">
    <location>
        <position position="1"/>
    </location>
</feature>
<organism evidence="1 2">
    <name type="scientific">Funneliformis mosseae</name>
    <name type="common">Endomycorrhizal fungus</name>
    <name type="synonym">Glomus mosseae</name>
    <dbReference type="NCBI Taxonomy" id="27381"/>
    <lineage>
        <taxon>Eukaryota</taxon>
        <taxon>Fungi</taxon>
        <taxon>Fungi incertae sedis</taxon>
        <taxon>Mucoromycota</taxon>
        <taxon>Glomeromycotina</taxon>
        <taxon>Glomeromycetes</taxon>
        <taxon>Glomerales</taxon>
        <taxon>Glomeraceae</taxon>
        <taxon>Funneliformis</taxon>
    </lineage>
</organism>
<gene>
    <name evidence="1" type="ORF">FMOSSE_LOCUS13595</name>
</gene>
<proteinExistence type="predicted"/>
<accession>A0A9N9EYF7</accession>
<protein>
    <submittedName>
        <fullName evidence="1">2181_t:CDS:1</fullName>
    </submittedName>
</protein>
<keyword evidence="2" id="KW-1185">Reference proteome</keyword>
<name>A0A9N9EYF7_FUNMO</name>
<dbReference type="AlphaFoldDB" id="A0A9N9EYF7"/>
<comment type="caution">
    <text evidence="1">The sequence shown here is derived from an EMBL/GenBank/DDBJ whole genome shotgun (WGS) entry which is preliminary data.</text>
</comment>
<dbReference type="Proteomes" id="UP000789375">
    <property type="component" value="Unassembled WGS sequence"/>
</dbReference>
<evidence type="ECO:0000313" key="1">
    <source>
        <dbReference type="EMBL" id="CAG8696199.1"/>
    </source>
</evidence>
<reference evidence="1" key="1">
    <citation type="submission" date="2021-06" db="EMBL/GenBank/DDBJ databases">
        <authorList>
            <person name="Kallberg Y."/>
            <person name="Tangrot J."/>
            <person name="Rosling A."/>
        </authorList>
    </citation>
    <scope>NUCLEOTIDE SEQUENCE</scope>
    <source>
        <strain evidence="1">87-6 pot B 2015</strain>
    </source>
</reference>
<dbReference type="EMBL" id="CAJVPP010008334">
    <property type="protein sequence ID" value="CAG8696199.1"/>
    <property type="molecule type" value="Genomic_DNA"/>
</dbReference>
<evidence type="ECO:0000313" key="2">
    <source>
        <dbReference type="Proteomes" id="UP000789375"/>
    </source>
</evidence>
<sequence>EEVSDPVSRGLSVKSVYGVVEYCDPRNNKYFRENILDLPK</sequence>